<dbReference type="GO" id="GO:0005524">
    <property type="term" value="F:ATP binding"/>
    <property type="evidence" value="ECO:0007669"/>
    <property type="project" value="UniProtKB-UniRule"/>
</dbReference>
<dbReference type="Gene3D" id="3.40.50.300">
    <property type="entry name" value="P-loop containing nucleotide triphosphate hydrolases"/>
    <property type="match status" value="1"/>
</dbReference>
<dbReference type="OrthoDB" id="9807434at2"/>
<dbReference type="InterPro" id="IPR003136">
    <property type="entry name" value="Cytidylate_kin"/>
</dbReference>
<dbReference type="GO" id="GO:0006220">
    <property type="term" value="P:pyrimidine nucleotide metabolic process"/>
    <property type="evidence" value="ECO:0007669"/>
    <property type="project" value="UniProtKB-UniRule"/>
</dbReference>
<dbReference type="GO" id="GO:0015949">
    <property type="term" value="P:nucleobase-containing small molecule interconversion"/>
    <property type="evidence" value="ECO:0007669"/>
    <property type="project" value="TreeGrafter"/>
</dbReference>
<dbReference type="EC" id="2.7.4.25" evidence="8"/>
<dbReference type="InterPro" id="IPR011994">
    <property type="entry name" value="Cytidylate_kinase_dom"/>
</dbReference>
<keyword evidence="3 8" id="KW-0547">Nucleotide-binding</keyword>
<dbReference type="NCBIfam" id="TIGR00017">
    <property type="entry name" value="cmk"/>
    <property type="match status" value="1"/>
</dbReference>
<feature type="domain" description="Cytidylate kinase" evidence="9">
    <location>
        <begin position="5"/>
        <end position="214"/>
    </location>
</feature>
<evidence type="ECO:0000256" key="7">
    <source>
        <dbReference type="ARBA" id="ARBA00048478"/>
    </source>
</evidence>
<dbReference type="STRING" id="29563.SAMN02983006_00030"/>
<reference evidence="10 11" key="1">
    <citation type="submission" date="2016-10" db="EMBL/GenBank/DDBJ databases">
        <authorList>
            <person name="de Groot N.N."/>
        </authorList>
    </citation>
    <scope>NUCLEOTIDE SEQUENCE [LARGE SCALE GENOMIC DNA]</scope>
    <source>
        <strain evidence="10 11">ATCC 51327</strain>
    </source>
</reference>
<evidence type="ECO:0000256" key="2">
    <source>
        <dbReference type="ARBA" id="ARBA00022679"/>
    </source>
</evidence>
<dbReference type="SUPFAM" id="SSF52540">
    <property type="entry name" value="P-loop containing nucleoside triphosphate hydrolases"/>
    <property type="match status" value="1"/>
</dbReference>
<comment type="catalytic activity">
    <reaction evidence="7 8">
        <text>CMP + ATP = CDP + ADP</text>
        <dbReference type="Rhea" id="RHEA:11600"/>
        <dbReference type="ChEBI" id="CHEBI:30616"/>
        <dbReference type="ChEBI" id="CHEBI:58069"/>
        <dbReference type="ChEBI" id="CHEBI:60377"/>
        <dbReference type="ChEBI" id="CHEBI:456216"/>
        <dbReference type="EC" id="2.7.4.25"/>
    </reaction>
</comment>
<evidence type="ECO:0000313" key="11">
    <source>
        <dbReference type="Proteomes" id="UP000199006"/>
    </source>
</evidence>
<evidence type="ECO:0000256" key="3">
    <source>
        <dbReference type="ARBA" id="ARBA00022741"/>
    </source>
</evidence>
<keyword evidence="5 8" id="KW-0067">ATP-binding</keyword>
<dbReference type="EMBL" id="FOTI01000001">
    <property type="protein sequence ID" value="SFL06345.1"/>
    <property type="molecule type" value="Genomic_DNA"/>
</dbReference>
<organism evidence="10 11">
    <name type="scientific">Halanaerobium salsuginis</name>
    <dbReference type="NCBI Taxonomy" id="29563"/>
    <lineage>
        <taxon>Bacteria</taxon>
        <taxon>Bacillati</taxon>
        <taxon>Bacillota</taxon>
        <taxon>Clostridia</taxon>
        <taxon>Halanaerobiales</taxon>
        <taxon>Halanaerobiaceae</taxon>
        <taxon>Halanaerobium</taxon>
    </lineage>
</organism>
<evidence type="ECO:0000256" key="4">
    <source>
        <dbReference type="ARBA" id="ARBA00022777"/>
    </source>
</evidence>
<comment type="catalytic activity">
    <reaction evidence="6 8">
        <text>dCMP + ATP = dCDP + ADP</text>
        <dbReference type="Rhea" id="RHEA:25094"/>
        <dbReference type="ChEBI" id="CHEBI:30616"/>
        <dbReference type="ChEBI" id="CHEBI:57566"/>
        <dbReference type="ChEBI" id="CHEBI:58593"/>
        <dbReference type="ChEBI" id="CHEBI:456216"/>
        <dbReference type="EC" id="2.7.4.25"/>
    </reaction>
</comment>
<dbReference type="GO" id="GO:0036431">
    <property type="term" value="F:dCMP kinase activity"/>
    <property type="evidence" value="ECO:0007669"/>
    <property type="project" value="InterPro"/>
</dbReference>
<dbReference type="PANTHER" id="PTHR21299">
    <property type="entry name" value="CYTIDYLATE KINASE/PANTOATE-BETA-ALANINE LIGASE"/>
    <property type="match status" value="1"/>
</dbReference>
<evidence type="ECO:0000259" key="9">
    <source>
        <dbReference type="Pfam" id="PF02224"/>
    </source>
</evidence>
<evidence type="ECO:0000256" key="5">
    <source>
        <dbReference type="ARBA" id="ARBA00022840"/>
    </source>
</evidence>
<evidence type="ECO:0000313" key="10">
    <source>
        <dbReference type="EMBL" id="SFL06345.1"/>
    </source>
</evidence>
<name>A0A1I4EKT5_9FIRM</name>
<accession>A0A1I4EKT5</accession>
<evidence type="ECO:0000256" key="6">
    <source>
        <dbReference type="ARBA" id="ARBA00047615"/>
    </source>
</evidence>
<dbReference type="GO" id="GO:0036430">
    <property type="term" value="F:CMP kinase activity"/>
    <property type="evidence" value="ECO:0007669"/>
    <property type="project" value="RHEA"/>
</dbReference>
<keyword evidence="4 8" id="KW-0418">Kinase</keyword>
<dbReference type="CDD" id="cd02020">
    <property type="entry name" value="CMPK"/>
    <property type="match status" value="1"/>
</dbReference>
<dbReference type="AlphaFoldDB" id="A0A1I4EKT5"/>
<comment type="subcellular location">
    <subcellularLocation>
        <location evidence="8">Cytoplasm</location>
    </subcellularLocation>
</comment>
<keyword evidence="8" id="KW-0963">Cytoplasm</keyword>
<dbReference type="PANTHER" id="PTHR21299:SF2">
    <property type="entry name" value="CYTIDYLATE KINASE"/>
    <property type="match status" value="1"/>
</dbReference>
<dbReference type="InterPro" id="IPR027417">
    <property type="entry name" value="P-loop_NTPase"/>
</dbReference>
<dbReference type="RefSeq" id="WP_089857812.1">
    <property type="nucleotide sequence ID" value="NZ_FOTI01000001.1"/>
</dbReference>
<protein>
    <recommendedName>
        <fullName evidence="8">Cytidylate kinase</fullName>
        <shortName evidence="8">CK</shortName>
        <ecNumber evidence="8">2.7.4.25</ecNumber>
    </recommendedName>
    <alternativeName>
        <fullName evidence="8">Cytidine monophosphate kinase</fullName>
        <shortName evidence="8">CMP kinase</shortName>
    </alternativeName>
</protein>
<feature type="binding site" evidence="8">
    <location>
        <begin position="9"/>
        <end position="17"/>
    </location>
    <ligand>
        <name>ATP</name>
        <dbReference type="ChEBI" id="CHEBI:30616"/>
    </ligand>
</feature>
<dbReference type="Pfam" id="PF02224">
    <property type="entry name" value="Cytidylate_kin"/>
    <property type="match status" value="1"/>
</dbReference>
<evidence type="ECO:0000256" key="1">
    <source>
        <dbReference type="ARBA" id="ARBA00009427"/>
    </source>
</evidence>
<evidence type="ECO:0000256" key="8">
    <source>
        <dbReference type="HAMAP-Rule" id="MF_00238"/>
    </source>
</evidence>
<dbReference type="GO" id="GO:0005829">
    <property type="term" value="C:cytosol"/>
    <property type="evidence" value="ECO:0007669"/>
    <property type="project" value="TreeGrafter"/>
</dbReference>
<dbReference type="Proteomes" id="UP000199006">
    <property type="component" value="Unassembled WGS sequence"/>
</dbReference>
<comment type="similarity">
    <text evidence="1 8">Belongs to the cytidylate kinase family. Type 1 subfamily.</text>
</comment>
<proteinExistence type="inferred from homology"/>
<keyword evidence="2 8" id="KW-0808">Transferase</keyword>
<gene>
    <name evidence="8" type="primary">cmk</name>
    <name evidence="10" type="ORF">SAMN02983006_00030</name>
</gene>
<keyword evidence="11" id="KW-1185">Reference proteome</keyword>
<sequence length="218" mass="24307">MKNVVAIDGPGGAGKSTIARLLAEKLNYLHLDTGAMYRAVTLAALNKEIDFDNKTKLVELAKEIKIEFDLTGKVFLDGEDVSQEIRSEKVNEFVSKTAAVKGVREVLVKKQQQIAAVNKVVMDGRDITTVVLPDAEYKFFLTASLTERAKRRYEQLKKQNKEANLDEIKASIARRDKFDSEREHSPLTIADDAVVIDTTKLDIPNVISEILKIMSGDK</sequence>
<dbReference type="HAMAP" id="MF_00238">
    <property type="entry name" value="Cytidyl_kinase_type1"/>
    <property type="match status" value="1"/>
</dbReference>